<accession>A0A8J4DSL8</accession>
<evidence type="ECO:0000313" key="2">
    <source>
        <dbReference type="EMBL" id="GIJ49375.1"/>
    </source>
</evidence>
<proteinExistence type="predicted"/>
<dbReference type="InterPro" id="IPR058684">
    <property type="entry name" value="YopA_M"/>
</dbReference>
<comment type="caution">
    <text evidence="2">The sequence shown here is derived from an EMBL/GenBank/DDBJ whole genome shotgun (WGS) entry which is preliminary data.</text>
</comment>
<dbReference type="Proteomes" id="UP000619260">
    <property type="component" value="Unassembled WGS sequence"/>
</dbReference>
<dbReference type="Pfam" id="PF26308">
    <property type="entry name" value="YopA_M"/>
    <property type="match status" value="1"/>
</dbReference>
<gene>
    <name evidence="2" type="primary">yopA</name>
    <name evidence="2" type="ORF">Val02_62610</name>
</gene>
<dbReference type="AlphaFoldDB" id="A0A8J4DSL8"/>
<keyword evidence="3" id="KW-1185">Reference proteome</keyword>
<organism evidence="2 3">
    <name type="scientific">Virgisporangium aliadipatigenens</name>
    <dbReference type="NCBI Taxonomy" id="741659"/>
    <lineage>
        <taxon>Bacteria</taxon>
        <taxon>Bacillati</taxon>
        <taxon>Actinomycetota</taxon>
        <taxon>Actinomycetes</taxon>
        <taxon>Micromonosporales</taxon>
        <taxon>Micromonosporaceae</taxon>
        <taxon>Virgisporangium</taxon>
    </lineage>
</organism>
<protein>
    <recommendedName>
        <fullName evidence="1">YopA central domain-containing protein</fullName>
    </recommendedName>
</protein>
<evidence type="ECO:0000313" key="3">
    <source>
        <dbReference type="Proteomes" id="UP000619260"/>
    </source>
</evidence>
<evidence type="ECO:0000259" key="1">
    <source>
        <dbReference type="Pfam" id="PF26308"/>
    </source>
</evidence>
<reference evidence="2" key="1">
    <citation type="submission" date="2021-01" db="EMBL/GenBank/DDBJ databases">
        <title>Whole genome shotgun sequence of Virgisporangium aliadipatigenens NBRC 105644.</title>
        <authorList>
            <person name="Komaki H."/>
            <person name="Tamura T."/>
        </authorList>
    </citation>
    <scope>NUCLEOTIDE SEQUENCE</scope>
    <source>
        <strain evidence="2">NBRC 105644</strain>
    </source>
</reference>
<dbReference type="RefSeq" id="WP_203902843.1">
    <property type="nucleotide sequence ID" value="NZ_BOPF01000026.1"/>
</dbReference>
<sequence length="450" mass="50695">MIEEWQRRFPGTCVDPQLRPVYPFDESGSSIIIYDGNVGGVAAHEQRGSVELSLNGKPSLRWSVEPDPDNFSVSMDDVELGLRRGSRDWMVSAYRTTPDSGWFNRAELATPDAQLQRVIVHWINLPDIQAYGRIATENDCWNGRWQTEVDGWRVTLDRRHDHAHVTEKATAPVFVLTHVMEVRRVGGDDFDVASVRQVLECLRVCFSFAFGRWVAPALPVGFDSADEVVWEEWTAPICDPYRKIGAAWLYRLRADDLMELVERALPAFLDPDRPGATRFQMVLAVQAVETGFLEQRIMSAFPALENLAWITLALSGLVTRSEYRNSKTWPGERRLRRLLELAQVPIDIDKAELPALADFAAAEKLDDGPAAVVKVRNRLIHPKSPHDEIYQLDGLVKDAWFLSRHYLTLLILHSIGYQGSYVKLFPPGGSAGDAKPVPWAQLQPRTDAAG</sequence>
<dbReference type="EMBL" id="BOPF01000026">
    <property type="protein sequence ID" value="GIJ49375.1"/>
    <property type="molecule type" value="Genomic_DNA"/>
</dbReference>
<name>A0A8J4DSL8_9ACTN</name>
<feature type="domain" description="YopA central" evidence="1">
    <location>
        <begin position="111"/>
        <end position="243"/>
    </location>
</feature>